<feature type="compositionally biased region" description="Polar residues" evidence="2">
    <location>
        <begin position="298"/>
        <end position="311"/>
    </location>
</feature>
<dbReference type="PANTHER" id="PTHR22100">
    <property type="entry name" value="WINGS APART-LIKE PROTEIN HOMOLOG"/>
    <property type="match status" value="1"/>
</dbReference>
<dbReference type="Pfam" id="PF07814">
    <property type="entry name" value="WAPL"/>
    <property type="match status" value="1"/>
</dbReference>
<evidence type="ECO:0000259" key="3">
    <source>
        <dbReference type="PROSITE" id="PS51271"/>
    </source>
</evidence>
<dbReference type="Gene3D" id="1.25.10.10">
    <property type="entry name" value="Leucine-rich Repeat Variant"/>
    <property type="match status" value="1"/>
</dbReference>
<protein>
    <recommendedName>
        <fullName evidence="3">WAPL domain-containing protein</fullName>
    </recommendedName>
</protein>
<feature type="compositionally biased region" description="Polar residues" evidence="2">
    <location>
        <begin position="148"/>
        <end position="166"/>
    </location>
</feature>
<keyword evidence="5" id="KW-1185">Reference proteome</keyword>
<dbReference type="InterPro" id="IPR039874">
    <property type="entry name" value="WAPL"/>
</dbReference>
<accession>A0ABR2WZ86</accession>
<dbReference type="InterPro" id="IPR016024">
    <property type="entry name" value="ARM-type_fold"/>
</dbReference>
<dbReference type="PROSITE" id="PS51271">
    <property type="entry name" value="WAPL"/>
    <property type="match status" value="1"/>
</dbReference>
<evidence type="ECO:0000313" key="4">
    <source>
        <dbReference type="EMBL" id="KAK9766823.1"/>
    </source>
</evidence>
<dbReference type="InterPro" id="IPR022771">
    <property type="entry name" value="WAPL_C"/>
</dbReference>
<reference evidence="4 5" key="1">
    <citation type="submission" date="2023-04" db="EMBL/GenBank/DDBJ databases">
        <title>Genome of Basidiobolus ranarum AG-B5.</title>
        <authorList>
            <person name="Stajich J.E."/>
            <person name="Carter-House D."/>
            <person name="Gryganskyi A."/>
        </authorList>
    </citation>
    <scope>NUCLEOTIDE SEQUENCE [LARGE SCALE GENOMIC DNA]</scope>
    <source>
        <strain evidence="4 5">AG-B5</strain>
    </source>
</reference>
<feature type="region of interest" description="Disordered" evidence="2">
    <location>
        <begin position="20"/>
        <end position="207"/>
    </location>
</feature>
<feature type="compositionally biased region" description="Polar residues" evidence="2">
    <location>
        <begin position="334"/>
        <end position="345"/>
    </location>
</feature>
<feature type="compositionally biased region" description="Polar residues" evidence="2">
    <location>
        <begin position="128"/>
        <end position="140"/>
    </location>
</feature>
<feature type="compositionally biased region" description="Polar residues" evidence="2">
    <location>
        <begin position="265"/>
        <end position="275"/>
    </location>
</feature>
<organism evidence="4 5">
    <name type="scientific">Basidiobolus ranarum</name>
    <dbReference type="NCBI Taxonomy" id="34480"/>
    <lineage>
        <taxon>Eukaryota</taxon>
        <taxon>Fungi</taxon>
        <taxon>Fungi incertae sedis</taxon>
        <taxon>Zoopagomycota</taxon>
        <taxon>Entomophthoromycotina</taxon>
        <taxon>Basidiobolomycetes</taxon>
        <taxon>Basidiobolales</taxon>
        <taxon>Basidiobolaceae</taxon>
        <taxon>Basidiobolus</taxon>
    </lineage>
</organism>
<dbReference type="EMBL" id="JASJQH010000121">
    <property type="protein sequence ID" value="KAK9766823.1"/>
    <property type="molecule type" value="Genomic_DNA"/>
</dbReference>
<comment type="similarity">
    <text evidence="1">Belongs to the WAPL family.</text>
</comment>
<name>A0ABR2WZ86_9FUNG</name>
<feature type="region of interest" description="Disordered" evidence="2">
    <location>
        <begin position="244"/>
        <end position="347"/>
    </location>
</feature>
<dbReference type="Proteomes" id="UP001479436">
    <property type="component" value="Unassembled WGS sequence"/>
</dbReference>
<feature type="compositionally biased region" description="Basic and acidic residues" evidence="2">
    <location>
        <begin position="249"/>
        <end position="260"/>
    </location>
</feature>
<evidence type="ECO:0000313" key="5">
    <source>
        <dbReference type="Proteomes" id="UP001479436"/>
    </source>
</evidence>
<sequence>MPTEFGLRNKEIKVTFGRRNRKSVSNFADAATNDDDKWSSDSIVEKTKNTEENRDEEGESSELTSGYVSLIKRAREHKQVTKDKDIATPTEAAKYKTTTQDTKKSPNETFPASSPSQKSRTSAEEQKNSATNSEKPQSSLEDIFASFLGNSTIELSQDSTPKNSPARSKIAHSLKRAHTDSEYSTSKPKRSNLFGSLHEDDDAHEDTWTPVIFTDRIPVRSNMSSSEISKLSVADIMKSDLLEMEVDSSEGKESNDKVDKPINAAVTNASTSRGNTSHEKDGKSKGKKSNKTYRQKSDITLESTSNLSPPTFSRAKTDLDATPRKSILARKHNSPNTSSAATLNSDRVRALAESDRRWDGDASERDLVDDVDENATDLKSQHELRELGESKRFNDEMEYVLGGLDPTQSLSVRRTSCLELARKLLSGNFSMKLRAHNFIPKIYELLREQNDSIILSCRAFMLYLLVQDKRNLEFLPLEDHCMELLLKLLTIDPDPLAQLNWGSTKSEKRLIKELREVVVASKAVLAQNSISVKSLAARALLSILSRKTRNDEVAREKVRESGILEVVCDILEQYLEPMDQQLSGLSHVKLEYEAFLESGPYLRILESATQFCPANQDVVAQYKSIFRRLLILALFFQVEVSSDNSHKVIQTMDSISGVLRLLINLTNEHEESSRLVSDAPGLYVIMRLVAFSQNNLLKFPDASMNETLSASKYDISLLAIGLLINIVDANNQCKNAIREAEFCSNESCHAQFTVTCQCSKKLALEYLIEFYIRIQNGADSTEHNVLVAYVALLLGCLMKENQSNQRFIVNLLPERSVQSLVTILEEFLQFNEMIGGGSVSQTCEFGSIAELEMAATGESPSPDKPKSIADAFNDIINFLKTLLVE</sequence>
<dbReference type="InterPro" id="IPR012502">
    <property type="entry name" value="WAPL_dom"/>
</dbReference>
<dbReference type="PANTHER" id="PTHR22100:SF13">
    <property type="entry name" value="WINGS APART-LIKE PROTEIN HOMOLOG"/>
    <property type="match status" value="1"/>
</dbReference>
<gene>
    <name evidence="4" type="ORF">K7432_003814</name>
</gene>
<evidence type="ECO:0000256" key="2">
    <source>
        <dbReference type="SAM" id="MobiDB-lite"/>
    </source>
</evidence>
<feature type="domain" description="WAPL" evidence="3">
    <location>
        <begin position="365"/>
        <end position="473"/>
    </location>
</feature>
<feature type="compositionally biased region" description="Basic residues" evidence="2">
    <location>
        <begin position="285"/>
        <end position="294"/>
    </location>
</feature>
<dbReference type="InterPro" id="IPR011989">
    <property type="entry name" value="ARM-like"/>
</dbReference>
<dbReference type="SUPFAM" id="SSF48371">
    <property type="entry name" value="ARM repeat"/>
    <property type="match status" value="1"/>
</dbReference>
<feature type="compositionally biased region" description="Polar residues" evidence="2">
    <location>
        <begin position="107"/>
        <end position="120"/>
    </location>
</feature>
<comment type="caution">
    <text evidence="4">The sequence shown here is derived from an EMBL/GenBank/DDBJ whole genome shotgun (WGS) entry which is preliminary data.</text>
</comment>
<feature type="compositionally biased region" description="Basic and acidic residues" evidence="2">
    <location>
        <begin position="34"/>
        <end position="52"/>
    </location>
</feature>
<proteinExistence type="inferred from homology"/>
<feature type="compositionally biased region" description="Basic and acidic residues" evidence="2">
    <location>
        <begin position="77"/>
        <end position="86"/>
    </location>
</feature>
<evidence type="ECO:0000256" key="1">
    <source>
        <dbReference type="ARBA" id="ARBA00006854"/>
    </source>
</evidence>